<feature type="binding site" evidence="8">
    <location>
        <begin position="149"/>
        <end position="152"/>
    </location>
    <ligand>
        <name>ATP</name>
        <dbReference type="ChEBI" id="CHEBI:30616"/>
    </ligand>
</feature>
<evidence type="ECO:0000256" key="6">
    <source>
        <dbReference type="ARBA" id="ARBA00022840"/>
    </source>
</evidence>
<keyword evidence="6 8" id="KW-0067">ATP-binding</keyword>
<comment type="caution">
    <text evidence="9">The sequence shown here is derived from an EMBL/GenBank/DDBJ whole genome shotgun (WGS) entry which is preliminary data.</text>
</comment>
<comment type="miscellaneous">
    <text evidence="8">The reaction proceeds by a bi uni uni bi ping pong mechanism.</text>
</comment>
<dbReference type="InterPro" id="IPR042176">
    <property type="entry name" value="Pantoate_ligase_C"/>
</dbReference>
<keyword evidence="5 8" id="KW-0547">Nucleotide-binding</keyword>
<dbReference type="NCBIfam" id="TIGR00018">
    <property type="entry name" value="panC"/>
    <property type="match status" value="1"/>
</dbReference>
<evidence type="ECO:0000313" key="9">
    <source>
        <dbReference type="EMBL" id="MDE1463149.1"/>
    </source>
</evidence>
<name>A0ABT5U9V6_9GAMM</name>
<dbReference type="RefSeq" id="WP_274689493.1">
    <property type="nucleotide sequence ID" value="NZ_JAPMOU010000017.1"/>
</dbReference>
<dbReference type="EMBL" id="JAPMOU010000017">
    <property type="protein sequence ID" value="MDE1463149.1"/>
    <property type="molecule type" value="Genomic_DNA"/>
</dbReference>
<reference evidence="9 10" key="1">
    <citation type="submission" date="2022-11" db="EMBL/GenBank/DDBJ databases">
        <title>Spartinivicinus poritis sp. nov., isolated from scleractinian coral Porites lutea.</title>
        <authorList>
            <person name="Zhang G."/>
            <person name="Cai L."/>
            <person name="Wei Q."/>
        </authorList>
    </citation>
    <scope>NUCLEOTIDE SEQUENCE [LARGE SCALE GENOMIC DNA]</scope>
    <source>
        <strain evidence="9 10">A2-2</strain>
    </source>
</reference>
<keyword evidence="3 8" id="KW-0436">Ligase</keyword>
<proteinExistence type="inferred from homology"/>
<keyword evidence="10" id="KW-1185">Reference proteome</keyword>
<keyword evidence="8" id="KW-0963">Cytoplasm</keyword>
<sequence>MKTVYSINEVQTFISEAKASGKTIGFVPTMGNLHDGHLSLIHKAREQADIVIASIYVNPLQFGANEDLESYPKTLAEDQAQLKEQAVDLLFAPSSNEIYPYGMEHHTSVAVAHLSNLHCGKSRPGHFTGVATIVCKLFNIIQPDVAVFGEKDFQQLAVIRSMVNDLCMPVKVVGAPIARNEEGLALSSRNGYLTQQELAIAPALNQMLENAKHEVLSGRPYDHILRDGIARLAQAGFKPDYLDICNRETLLPATQQDKSLVILAAAYLGKARLIDNTQVDIN</sequence>
<dbReference type="InterPro" id="IPR004821">
    <property type="entry name" value="Cyt_trans-like"/>
</dbReference>
<evidence type="ECO:0000256" key="2">
    <source>
        <dbReference type="ARBA" id="ARBA00009256"/>
    </source>
</evidence>
<dbReference type="EC" id="6.3.2.1" evidence="8"/>
<feature type="binding site" evidence="8">
    <location>
        <position position="178"/>
    </location>
    <ligand>
        <name>ATP</name>
        <dbReference type="ChEBI" id="CHEBI:30616"/>
    </ligand>
</feature>
<dbReference type="InterPro" id="IPR014729">
    <property type="entry name" value="Rossmann-like_a/b/a_fold"/>
</dbReference>
<evidence type="ECO:0000256" key="3">
    <source>
        <dbReference type="ARBA" id="ARBA00022598"/>
    </source>
</evidence>
<evidence type="ECO:0000256" key="4">
    <source>
        <dbReference type="ARBA" id="ARBA00022655"/>
    </source>
</evidence>
<gene>
    <name evidence="8 9" type="primary">panC</name>
    <name evidence="9" type="ORF">ORQ98_14365</name>
</gene>
<feature type="binding site" evidence="8">
    <location>
        <position position="61"/>
    </location>
    <ligand>
        <name>(R)-pantoate</name>
        <dbReference type="ChEBI" id="CHEBI:15980"/>
    </ligand>
</feature>
<feature type="binding site" evidence="8">
    <location>
        <begin position="186"/>
        <end position="189"/>
    </location>
    <ligand>
        <name>ATP</name>
        <dbReference type="ChEBI" id="CHEBI:30616"/>
    </ligand>
</feature>
<evidence type="ECO:0000256" key="7">
    <source>
        <dbReference type="ARBA" id="ARBA00048258"/>
    </source>
</evidence>
<evidence type="ECO:0000313" key="10">
    <source>
        <dbReference type="Proteomes" id="UP001528823"/>
    </source>
</evidence>
<dbReference type="GO" id="GO:0016874">
    <property type="term" value="F:ligase activity"/>
    <property type="evidence" value="ECO:0007669"/>
    <property type="project" value="UniProtKB-KW"/>
</dbReference>
<dbReference type="PANTHER" id="PTHR21299">
    <property type="entry name" value="CYTIDYLATE KINASE/PANTOATE-BETA-ALANINE LIGASE"/>
    <property type="match status" value="1"/>
</dbReference>
<evidence type="ECO:0000256" key="1">
    <source>
        <dbReference type="ARBA" id="ARBA00004990"/>
    </source>
</evidence>
<comment type="pathway">
    <text evidence="1 8">Cofactor biosynthesis; (R)-pantothenate biosynthesis; (R)-pantothenate from (R)-pantoate and beta-alanine: step 1/1.</text>
</comment>
<dbReference type="SUPFAM" id="SSF52374">
    <property type="entry name" value="Nucleotidylyl transferase"/>
    <property type="match status" value="1"/>
</dbReference>
<dbReference type="Proteomes" id="UP001528823">
    <property type="component" value="Unassembled WGS sequence"/>
</dbReference>
<organism evidence="9 10">
    <name type="scientific">Spartinivicinus poritis</name>
    <dbReference type="NCBI Taxonomy" id="2994640"/>
    <lineage>
        <taxon>Bacteria</taxon>
        <taxon>Pseudomonadati</taxon>
        <taxon>Pseudomonadota</taxon>
        <taxon>Gammaproteobacteria</taxon>
        <taxon>Oceanospirillales</taxon>
        <taxon>Zooshikellaceae</taxon>
        <taxon>Spartinivicinus</taxon>
    </lineage>
</organism>
<dbReference type="PANTHER" id="PTHR21299:SF1">
    <property type="entry name" value="PANTOATE--BETA-ALANINE LIGASE"/>
    <property type="match status" value="1"/>
</dbReference>
<comment type="function">
    <text evidence="8">Catalyzes the condensation of pantoate with beta-alanine in an ATP-dependent reaction via a pantoyl-adenylate intermediate.</text>
</comment>
<feature type="binding site" evidence="8">
    <location>
        <position position="155"/>
    </location>
    <ligand>
        <name>(R)-pantoate</name>
        <dbReference type="ChEBI" id="CHEBI:15980"/>
    </ligand>
</feature>
<feature type="binding site" evidence="8">
    <location>
        <position position="61"/>
    </location>
    <ligand>
        <name>beta-alanine</name>
        <dbReference type="ChEBI" id="CHEBI:57966"/>
    </ligand>
</feature>
<dbReference type="CDD" id="cd00560">
    <property type="entry name" value="PanC"/>
    <property type="match status" value="1"/>
</dbReference>
<dbReference type="Pfam" id="PF02569">
    <property type="entry name" value="Pantoate_ligase"/>
    <property type="match status" value="1"/>
</dbReference>
<comment type="subcellular location">
    <subcellularLocation>
        <location evidence="8">Cytoplasm</location>
    </subcellularLocation>
</comment>
<comment type="similarity">
    <text evidence="2 8">Belongs to the pantothenate synthetase family.</text>
</comment>
<evidence type="ECO:0000256" key="8">
    <source>
        <dbReference type="HAMAP-Rule" id="MF_00158"/>
    </source>
</evidence>
<dbReference type="HAMAP" id="MF_00158">
    <property type="entry name" value="PanC"/>
    <property type="match status" value="1"/>
</dbReference>
<evidence type="ECO:0000256" key="5">
    <source>
        <dbReference type="ARBA" id="ARBA00022741"/>
    </source>
</evidence>
<dbReference type="InterPro" id="IPR003721">
    <property type="entry name" value="Pantoate_ligase"/>
</dbReference>
<comment type="subunit">
    <text evidence="8">Homodimer.</text>
</comment>
<dbReference type="Gene3D" id="3.30.1300.10">
    <property type="entry name" value="Pantoate-beta-alanine ligase, C-terminal domain"/>
    <property type="match status" value="1"/>
</dbReference>
<accession>A0ABT5U9V6</accession>
<dbReference type="NCBIfam" id="TIGR00125">
    <property type="entry name" value="cyt_tran_rel"/>
    <property type="match status" value="1"/>
</dbReference>
<feature type="active site" description="Proton donor" evidence="8">
    <location>
        <position position="37"/>
    </location>
</feature>
<dbReference type="Gene3D" id="3.40.50.620">
    <property type="entry name" value="HUPs"/>
    <property type="match status" value="1"/>
</dbReference>
<protein>
    <recommendedName>
        <fullName evidence="8">Pantothenate synthetase</fullName>
        <shortName evidence="8">PS</shortName>
        <ecNumber evidence="8">6.3.2.1</ecNumber>
    </recommendedName>
    <alternativeName>
        <fullName evidence="8">Pantoate--beta-alanine ligase</fullName>
    </alternativeName>
    <alternativeName>
        <fullName evidence="8">Pantoate-activating enzyme</fullName>
    </alternativeName>
</protein>
<keyword evidence="4 8" id="KW-0566">Pantothenate biosynthesis</keyword>
<feature type="binding site" evidence="8">
    <location>
        <begin position="30"/>
        <end position="37"/>
    </location>
    <ligand>
        <name>ATP</name>
        <dbReference type="ChEBI" id="CHEBI:30616"/>
    </ligand>
</feature>
<comment type="catalytic activity">
    <reaction evidence="7 8">
        <text>(R)-pantoate + beta-alanine + ATP = (R)-pantothenate + AMP + diphosphate + H(+)</text>
        <dbReference type="Rhea" id="RHEA:10912"/>
        <dbReference type="ChEBI" id="CHEBI:15378"/>
        <dbReference type="ChEBI" id="CHEBI:15980"/>
        <dbReference type="ChEBI" id="CHEBI:29032"/>
        <dbReference type="ChEBI" id="CHEBI:30616"/>
        <dbReference type="ChEBI" id="CHEBI:33019"/>
        <dbReference type="ChEBI" id="CHEBI:57966"/>
        <dbReference type="ChEBI" id="CHEBI:456215"/>
        <dbReference type="EC" id="6.3.2.1"/>
    </reaction>
</comment>